<dbReference type="PANTHER" id="PTHR30329">
    <property type="entry name" value="STATOR ELEMENT OF FLAGELLAR MOTOR COMPLEX"/>
    <property type="match status" value="1"/>
</dbReference>
<sequence length="348" mass="36524">MKKNLIALSVAAALSCFAAASFAAVPGTATIGVRGGWAHANMDDGTYYDEDDKSGFGYGIYADYNFTSWLGVELGYTALDGFSYEGKTPNQHSSNDVGVHGPELAIRLALPLTADGSDIFLRAGGMYAFGSVDHGDNDDGLVPFVGAGLQWAFTRNFGARIGYDYYFNAIDGEDELRGAESDFGLAYIGLQYTFGGEPAPEPAPAEPVYQTINETFALDAGTLFPFDGSNLSEEGVQTVDGVVDQVAAKNVQNASYTVTGHTDRLGAEAYNQKLSEARAQAVANELAAKGVPAGSMTVQGMGETSPVTGSECDGLTGNALVKCYAPDRRVEISVTGDVLTETEVPAAE</sequence>
<dbReference type="Pfam" id="PF01389">
    <property type="entry name" value="OmpA_membrane"/>
    <property type="match status" value="1"/>
</dbReference>
<dbReference type="PROSITE" id="PS51123">
    <property type="entry name" value="OMPA_2"/>
    <property type="match status" value="1"/>
</dbReference>
<reference evidence="14" key="2">
    <citation type="journal article" date="2021" name="PeerJ">
        <title>Extensive microbial diversity within the chicken gut microbiome revealed by metagenomics and culture.</title>
        <authorList>
            <person name="Gilroy R."/>
            <person name="Ravi A."/>
            <person name="Getino M."/>
            <person name="Pursley I."/>
            <person name="Horton D.L."/>
            <person name="Alikhan N.F."/>
            <person name="Baker D."/>
            <person name="Gharbi K."/>
            <person name="Hall N."/>
            <person name="Watson M."/>
            <person name="Adriaenssens E.M."/>
            <person name="Foster-Nyarko E."/>
            <person name="Jarju S."/>
            <person name="Secka A."/>
            <person name="Antonio M."/>
            <person name="Oren A."/>
            <person name="Chaudhuri R.R."/>
            <person name="La Ragione R."/>
            <person name="Hildebrand F."/>
            <person name="Pallen M.J."/>
        </authorList>
    </citation>
    <scope>NUCLEOTIDE SEQUENCE</scope>
    <source>
        <strain evidence="14">17213</strain>
    </source>
</reference>
<keyword evidence="9" id="KW-1015">Disulfide bond</keyword>
<evidence type="ECO:0000256" key="8">
    <source>
        <dbReference type="ARBA" id="ARBA00023136"/>
    </source>
</evidence>
<evidence type="ECO:0000256" key="6">
    <source>
        <dbReference type="ARBA" id="ARBA00023065"/>
    </source>
</evidence>
<keyword evidence="10" id="KW-0998">Cell outer membrane</keyword>
<protein>
    <submittedName>
        <fullName evidence="14">OmpA family protein</fullName>
    </submittedName>
</protein>
<dbReference type="InterPro" id="IPR000498">
    <property type="entry name" value="OmpA-like_TM_dom"/>
</dbReference>
<keyword evidence="6" id="KW-0406">Ion transport</keyword>
<evidence type="ECO:0000256" key="4">
    <source>
        <dbReference type="ARBA" id="ARBA00022452"/>
    </source>
</evidence>
<keyword evidence="5" id="KW-0812">Transmembrane</keyword>
<dbReference type="PRINTS" id="PR01021">
    <property type="entry name" value="OMPADOMAIN"/>
</dbReference>
<feature type="domain" description="OmpA-like" evidence="13">
    <location>
        <begin position="211"/>
        <end position="338"/>
    </location>
</feature>
<dbReference type="Gene3D" id="3.30.1330.60">
    <property type="entry name" value="OmpA-like domain"/>
    <property type="match status" value="1"/>
</dbReference>
<keyword evidence="12" id="KW-0732">Signal</keyword>
<proteinExistence type="inferred from homology"/>
<dbReference type="EMBL" id="JADINH010000174">
    <property type="protein sequence ID" value="MBO8416453.1"/>
    <property type="molecule type" value="Genomic_DNA"/>
</dbReference>
<dbReference type="SUPFAM" id="SSF56925">
    <property type="entry name" value="OMPA-like"/>
    <property type="match status" value="1"/>
</dbReference>
<name>A0A9D9GTE4_9GAMM</name>
<evidence type="ECO:0000259" key="13">
    <source>
        <dbReference type="PROSITE" id="PS51123"/>
    </source>
</evidence>
<evidence type="ECO:0000256" key="3">
    <source>
        <dbReference type="ARBA" id="ARBA00022448"/>
    </source>
</evidence>
<dbReference type="AlphaFoldDB" id="A0A9D9GTE4"/>
<evidence type="ECO:0000256" key="2">
    <source>
        <dbReference type="ARBA" id="ARBA00005710"/>
    </source>
</evidence>
<dbReference type="GO" id="GO:0006811">
    <property type="term" value="P:monoatomic ion transport"/>
    <property type="evidence" value="ECO:0007669"/>
    <property type="project" value="UniProtKB-KW"/>
</dbReference>
<evidence type="ECO:0000256" key="7">
    <source>
        <dbReference type="ARBA" id="ARBA00023114"/>
    </source>
</evidence>
<dbReference type="InterPro" id="IPR006665">
    <property type="entry name" value="OmpA-like"/>
</dbReference>
<dbReference type="GO" id="GO:0009279">
    <property type="term" value="C:cell outer membrane"/>
    <property type="evidence" value="ECO:0007669"/>
    <property type="project" value="UniProtKB-SubCell"/>
</dbReference>
<keyword evidence="4" id="KW-1134">Transmembrane beta strand</keyword>
<evidence type="ECO:0000256" key="1">
    <source>
        <dbReference type="ARBA" id="ARBA00004571"/>
    </source>
</evidence>
<comment type="subcellular location">
    <subcellularLocation>
        <location evidence="1">Cell outer membrane</location>
        <topology evidence="1">Multi-pass membrane protein</topology>
    </subcellularLocation>
</comment>
<dbReference type="InterPro" id="IPR011250">
    <property type="entry name" value="OMP/PagP_B-barrel"/>
</dbReference>
<dbReference type="InterPro" id="IPR050330">
    <property type="entry name" value="Bact_OuterMem_StrucFunc"/>
</dbReference>
<comment type="similarity">
    <text evidence="2">Belongs to the outer membrane OOP (TC 1.B.6) superfamily. OmpA family.</text>
</comment>
<evidence type="ECO:0000256" key="9">
    <source>
        <dbReference type="ARBA" id="ARBA00023157"/>
    </source>
</evidence>
<dbReference type="CDD" id="cd07185">
    <property type="entry name" value="OmpA_C-like"/>
    <property type="match status" value="1"/>
</dbReference>
<evidence type="ECO:0000256" key="10">
    <source>
        <dbReference type="ARBA" id="ARBA00023237"/>
    </source>
</evidence>
<dbReference type="Pfam" id="PF00691">
    <property type="entry name" value="OmpA"/>
    <property type="match status" value="1"/>
</dbReference>
<dbReference type="Gene3D" id="2.40.160.20">
    <property type="match status" value="1"/>
</dbReference>
<evidence type="ECO:0000256" key="11">
    <source>
        <dbReference type="PROSITE-ProRule" id="PRU00473"/>
    </source>
</evidence>
<dbReference type="Proteomes" id="UP000823631">
    <property type="component" value="Unassembled WGS sequence"/>
</dbReference>
<dbReference type="GO" id="GO:0015288">
    <property type="term" value="F:porin activity"/>
    <property type="evidence" value="ECO:0007669"/>
    <property type="project" value="UniProtKB-KW"/>
</dbReference>
<accession>A0A9D9GTE4</accession>
<evidence type="ECO:0000313" key="14">
    <source>
        <dbReference type="EMBL" id="MBO8416453.1"/>
    </source>
</evidence>
<dbReference type="InterPro" id="IPR036737">
    <property type="entry name" value="OmpA-like_sf"/>
</dbReference>
<dbReference type="InterPro" id="IPR002368">
    <property type="entry name" value="OmpA"/>
</dbReference>
<comment type="caution">
    <text evidence="14">The sequence shown here is derived from an EMBL/GenBank/DDBJ whole genome shotgun (WGS) entry which is preliminary data.</text>
</comment>
<gene>
    <name evidence="14" type="ORF">IAB19_08750</name>
</gene>
<dbReference type="SUPFAM" id="SSF103088">
    <property type="entry name" value="OmpA-like"/>
    <property type="match status" value="1"/>
</dbReference>
<dbReference type="PANTHER" id="PTHR30329:SF21">
    <property type="entry name" value="LIPOPROTEIN YIAD-RELATED"/>
    <property type="match status" value="1"/>
</dbReference>
<organism evidence="14 15">
    <name type="scientific">Candidatus Avisuccinivibrio stercorigallinarum</name>
    <dbReference type="NCBI Taxonomy" id="2840704"/>
    <lineage>
        <taxon>Bacteria</taxon>
        <taxon>Pseudomonadati</taxon>
        <taxon>Pseudomonadota</taxon>
        <taxon>Gammaproteobacteria</taxon>
        <taxon>Aeromonadales</taxon>
        <taxon>Succinivibrionaceae</taxon>
        <taxon>Succinivibrionaceae incertae sedis</taxon>
        <taxon>Candidatus Avisuccinivibrio</taxon>
    </lineage>
</organism>
<keyword evidence="3" id="KW-0813">Transport</keyword>
<evidence type="ECO:0000256" key="12">
    <source>
        <dbReference type="SAM" id="SignalP"/>
    </source>
</evidence>
<evidence type="ECO:0000256" key="5">
    <source>
        <dbReference type="ARBA" id="ARBA00022692"/>
    </source>
</evidence>
<dbReference type="GO" id="GO:0046930">
    <property type="term" value="C:pore complex"/>
    <property type="evidence" value="ECO:0007669"/>
    <property type="project" value="UniProtKB-KW"/>
</dbReference>
<feature type="chain" id="PRO_5039657418" evidence="12">
    <location>
        <begin position="24"/>
        <end position="348"/>
    </location>
</feature>
<keyword evidence="7" id="KW-0626">Porin</keyword>
<dbReference type="PROSITE" id="PS51257">
    <property type="entry name" value="PROKAR_LIPOPROTEIN"/>
    <property type="match status" value="1"/>
</dbReference>
<reference evidence="14" key="1">
    <citation type="submission" date="2020-10" db="EMBL/GenBank/DDBJ databases">
        <authorList>
            <person name="Gilroy R."/>
        </authorList>
    </citation>
    <scope>NUCLEOTIDE SEQUENCE</scope>
    <source>
        <strain evidence="14">17213</strain>
    </source>
</reference>
<dbReference type="PRINTS" id="PR01022">
    <property type="entry name" value="OUTRMMBRANEA"/>
</dbReference>
<evidence type="ECO:0000313" key="15">
    <source>
        <dbReference type="Proteomes" id="UP000823631"/>
    </source>
</evidence>
<feature type="signal peptide" evidence="12">
    <location>
        <begin position="1"/>
        <end position="23"/>
    </location>
</feature>
<keyword evidence="8 11" id="KW-0472">Membrane</keyword>
<dbReference type="InterPro" id="IPR006664">
    <property type="entry name" value="OMP_bac"/>
</dbReference>